<evidence type="ECO:0000313" key="1">
    <source>
        <dbReference type="EMBL" id="PSL41655.1"/>
    </source>
</evidence>
<dbReference type="RefSeq" id="WP_106532330.1">
    <property type="nucleotide sequence ID" value="NZ_PYAT01000002.1"/>
</dbReference>
<dbReference type="OrthoDB" id="9786534at2"/>
<dbReference type="InterPro" id="IPR054213">
    <property type="entry name" value="DUF6920"/>
</dbReference>
<keyword evidence="2" id="KW-1185">Reference proteome</keyword>
<dbReference type="Pfam" id="PF21900">
    <property type="entry name" value="DUF6920"/>
    <property type="match status" value="1"/>
</dbReference>
<evidence type="ECO:0000313" key="2">
    <source>
        <dbReference type="Proteomes" id="UP000242682"/>
    </source>
</evidence>
<proteinExistence type="predicted"/>
<accession>A0A2P8H5Z2</accession>
<gene>
    <name evidence="1" type="ORF">B0H99_102339</name>
</gene>
<reference evidence="1 2" key="1">
    <citation type="submission" date="2018-03" db="EMBL/GenBank/DDBJ databases">
        <title>Genomic Encyclopedia of Type Strains, Phase III (KMG-III): the genomes of soil and plant-associated and newly described type strains.</title>
        <authorList>
            <person name="Whitman W."/>
        </authorList>
    </citation>
    <scope>NUCLEOTIDE SEQUENCE [LARGE SCALE GENOMIC DNA]</scope>
    <source>
        <strain evidence="1 2">CGMCC 1.12259</strain>
    </source>
</reference>
<sequence>MRGILGIFAAVLAVLYQKSVWNFTAQSDKAIADLLASSSTHPPFAEFETLPAPVQRWLKNSGAVGRQGIKCVRLKQTGWMKLKPEQRKWTKAEAEQVITTLPPSFVWTVKMKMNPFMPVIGKDSFKDGKAQMLIKMAALVPLAQVEGDAKTNESALQRFLMEMAWYPTAALLPYLVWKEEDGTAAEATMSINGVTGSATFHINEQGELIRITALRFKDNGNEAKRFPCVAEIKRQMNVDGFTIPAEIEITWLLEEGPFTWYKFSVHDVEIT</sequence>
<protein>
    <submittedName>
        <fullName evidence="1">Uncharacterized protein</fullName>
    </submittedName>
</protein>
<dbReference type="AlphaFoldDB" id="A0A2P8H5Z2"/>
<dbReference type="EMBL" id="PYAT01000002">
    <property type="protein sequence ID" value="PSL41655.1"/>
    <property type="molecule type" value="Genomic_DNA"/>
</dbReference>
<comment type="caution">
    <text evidence="1">The sequence shown here is derived from an EMBL/GenBank/DDBJ whole genome shotgun (WGS) entry which is preliminary data.</text>
</comment>
<organism evidence="1 2">
    <name type="scientific">Planomicrobium soli</name>
    <dbReference type="NCBI Taxonomy" id="1176648"/>
    <lineage>
        <taxon>Bacteria</taxon>
        <taxon>Bacillati</taxon>
        <taxon>Bacillota</taxon>
        <taxon>Bacilli</taxon>
        <taxon>Bacillales</taxon>
        <taxon>Caryophanaceae</taxon>
        <taxon>Planomicrobium</taxon>
    </lineage>
</organism>
<name>A0A2P8H5Z2_9BACL</name>
<dbReference type="Proteomes" id="UP000242682">
    <property type="component" value="Unassembled WGS sequence"/>
</dbReference>